<name>A0A285IK26_9ACTN</name>
<dbReference type="PROSITE" id="PS50011">
    <property type="entry name" value="PROTEIN_KINASE_DOM"/>
    <property type="match status" value="1"/>
</dbReference>
<evidence type="ECO:0000259" key="8">
    <source>
        <dbReference type="PROSITE" id="PS50011"/>
    </source>
</evidence>
<dbReference type="EMBL" id="OBDY01000008">
    <property type="protein sequence ID" value="SNY47436.1"/>
    <property type="molecule type" value="Genomic_DNA"/>
</dbReference>
<evidence type="ECO:0000256" key="3">
    <source>
        <dbReference type="ARBA" id="ARBA00022777"/>
    </source>
</evidence>
<dbReference type="Proteomes" id="UP000219612">
    <property type="component" value="Unassembled WGS sequence"/>
</dbReference>
<dbReference type="AlphaFoldDB" id="A0A285IK26"/>
<feature type="compositionally biased region" description="Pro residues" evidence="6">
    <location>
        <begin position="279"/>
        <end position="288"/>
    </location>
</feature>
<organism evidence="9 10">
    <name type="scientific">Paractinoplanes atraurantiacus</name>
    <dbReference type="NCBI Taxonomy" id="1036182"/>
    <lineage>
        <taxon>Bacteria</taxon>
        <taxon>Bacillati</taxon>
        <taxon>Actinomycetota</taxon>
        <taxon>Actinomycetes</taxon>
        <taxon>Micromonosporales</taxon>
        <taxon>Micromonosporaceae</taxon>
        <taxon>Paractinoplanes</taxon>
    </lineage>
</organism>
<proteinExistence type="predicted"/>
<feature type="compositionally biased region" description="Low complexity" evidence="6">
    <location>
        <begin position="301"/>
        <end position="327"/>
    </location>
</feature>
<evidence type="ECO:0000256" key="6">
    <source>
        <dbReference type="SAM" id="MobiDB-lite"/>
    </source>
</evidence>
<dbReference type="Pfam" id="PF00069">
    <property type="entry name" value="Pkinase"/>
    <property type="match status" value="1"/>
</dbReference>
<feature type="binding site" evidence="5">
    <location>
        <position position="44"/>
    </location>
    <ligand>
        <name>ATP</name>
        <dbReference type="ChEBI" id="CHEBI:30616"/>
    </ligand>
</feature>
<keyword evidence="7" id="KW-0812">Transmembrane</keyword>
<keyword evidence="2 5" id="KW-0547">Nucleotide-binding</keyword>
<dbReference type="CDD" id="cd14014">
    <property type="entry name" value="STKc_PknB_like"/>
    <property type="match status" value="1"/>
</dbReference>
<reference evidence="9 10" key="1">
    <citation type="submission" date="2017-09" db="EMBL/GenBank/DDBJ databases">
        <authorList>
            <person name="Ehlers B."/>
            <person name="Leendertz F.H."/>
        </authorList>
    </citation>
    <scope>NUCLEOTIDE SEQUENCE [LARGE SCALE GENOMIC DNA]</scope>
    <source>
        <strain evidence="9 10">CGMCC 4.6857</strain>
    </source>
</reference>
<dbReference type="PROSITE" id="PS00108">
    <property type="entry name" value="PROTEIN_KINASE_ST"/>
    <property type="match status" value="1"/>
</dbReference>
<dbReference type="GO" id="GO:0005524">
    <property type="term" value="F:ATP binding"/>
    <property type="evidence" value="ECO:0007669"/>
    <property type="project" value="UniProtKB-UniRule"/>
</dbReference>
<keyword evidence="9" id="KW-0723">Serine/threonine-protein kinase</keyword>
<evidence type="ECO:0000256" key="7">
    <source>
        <dbReference type="SAM" id="Phobius"/>
    </source>
</evidence>
<keyword evidence="1" id="KW-0808">Transferase</keyword>
<dbReference type="RefSeq" id="WP_097321679.1">
    <property type="nucleotide sequence ID" value="NZ_OBDY01000008.1"/>
</dbReference>
<dbReference type="SMART" id="SM00220">
    <property type="entry name" value="S_TKc"/>
    <property type="match status" value="1"/>
</dbReference>
<feature type="region of interest" description="Disordered" evidence="6">
    <location>
        <begin position="273"/>
        <end position="416"/>
    </location>
</feature>
<dbReference type="InterPro" id="IPR011009">
    <property type="entry name" value="Kinase-like_dom_sf"/>
</dbReference>
<evidence type="ECO:0000313" key="10">
    <source>
        <dbReference type="Proteomes" id="UP000219612"/>
    </source>
</evidence>
<dbReference type="InterPro" id="IPR017441">
    <property type="entry name" value="Protein_kinase_ATP_BS"/>
</dbReference>
<evidence type="ECO:0000256" key="2">
    <source>
        <dbReference type="ARBA" id="ARBA00022741"/>
    </source>
</evidence>
<evidence type="ECO:0000256" key="1">
    <source>
        <dbReference type="ARBA" id="ARBA00022679"/>
    </source>
</evidence>
<evidence type="ECO:0000256" key="5">
    <source>
        <dbReference type="PROSITE-ProRule" id="PRU10141"/>
    </source>
</evidence>
<dbReference type="Gene3D" id="1.10.510.10">
    <property type="entry name" value="Transferase(Phosphotransferase) domain 1"/>
    <property type="match status" value="1"/>
</dbReference>
<keyword evidence="7" id="KW-0472">Membrane</keyword>
<dbReference type="PROSITE" id="PS00107">
    <property type="entry name" value="PROTEIN_KINASE_ATP"/>
    <property type="match status" value="1"/>
</dbReference>
<dbReference type="PANTHER" id="PTHR43289:SF34">
    <property type="entry name" value="SERINE_THREONINE-PROTEIN KINASE YBDM-RELATED"/>
    <property type="match status" value="1"/>
</dbReference>
<gene>
    <name evidence="9" type="ORF">SAMN05421748_108137</name>
</gene>
<feature type="compositionally biased region" description="Pro residues" evidence="6">
    <location>
        <begin position="401"/>
        <end position="414"/>
    </location>
</feature>
<dbReference type="InterPro" id="IPR000719">
    <property type="entry name" value="Prot_kinase_dom"/>
</dbReference>
<sequence length="621" mass="62853">MNRPLRPDDPPRLGRYELDGRLGEGGMGTVFHGRTPAGRPVAVKVVRREFGADPEFLRRFRSEVNRARQVPPFSTAEVLDADPDHDPPYLVVEFVDGPSLDAVVKEKGPLGGAALHSVAVGIATALSGIHGAGVIHRDLKPANVLLAMGGVKVIDFGIARPTEVTSRHTGTGNMVGTIAYMAPERFDSDSAGFPADIFAWGAVVAFAATGRTPFGGDSPTATAMRIMTQPPNLTGLDGPLRAIVESTLAKNPAARPTARELLDALLGNPAAARASAAPTVPPPVPTSEPPAASSGPRATNSGPLAASSGPPAGSSGRLAASSGSPAATSDPRATSAGAPAPNSGPLSAGSGPPAGPLAASSGPPAGPLAASSGPSAAAPAPPAWGSAAPAWGSGAALDGPSAPPQPAPVPPDYSPHPRRGRAWAIAATVVAVAVAAGGAGFVLRNRHSDAATSPPPPSASVSPAPAPAATGLPGILAGKRRTLLHLANVDKDLYLPQNAPARAGGGTTPESVFILIPHGEQYQIASAVPTLSDERRCLGIKPSETRASSELVPTDCAVSDKTLFGLSATSELDDKNRPTYSLVSEPYGIVQWSEDDARLYVELAGDFPASVPFSFVDRGPT</sequence>
<feature type="transmembrane region" description="Helical" evidence="7">
    <location>
        <begin position="422"/>
        <end position="443"/>
    </location>
</feature>
<protein>
    <submittedName>
        <fullName evidence="9">Serine/threonine protein kinase</fullName>
    </submittedName>
</protein>
<feature type="compositionally biased region" description="Low complexity" evidence="6">
    <location>
        <begin position="335"/>
        <end position="397"/>
    </location>
</feature>
<evidence type="ECO:0000256" key="4">
    <source>
        <dbReference type="ARBA" id="ARBA00022840"/>
    </source>
</evidence>
<dbReference type="OrthoDB" id="4326323at2"/>
<keyword evidence="4 5" id="KW-0067">ATP-binding</keyword>
<dbReference type="PANTHER" id="PTHR43289">
    <property type="entry name" value="MITOGEN-ACTIVATED PROTEIN KINASE KINASE KINASE 20-RELATED"/>
    <property type="match status" value="1"/>
</dbReference>
<keyword evidence="10" id="KW-1185">Reference proteome</keyword>
<evidence type="ECO:0000313" key="9">
    <source>
        <dbReference type="EMBL" id="SNY47436.1"/>
    </source>
</evidence>
<dbReference type="Gene3D" id="3.30.200.20">
    <property type="entry name" value="Phosphorylase Kinase, domain 1"/>
    <property type="match status" value="1"/>
</dbReference>
<accession>A0A285IK26</accession>
<keyword evidence="7" id="KW-1133">Transmembrane helix</keyword>
<dbReference type="SUPFAM" id="SSF56112">
    <property type="entry name" value="Protein kinase-like (PK-like)"/>
    <property type="match status" value="1"/>
</dbReference>
<feature type="region of interest" description="Disordered" evidence="6">
    <location>
        <begin position="446"/>
        <end position="466"/>
    </location>
</feature>
<dbReference type="InterPro" id="IPR008271">
    <property type="entry name" value="Ser/Thr_kinase_AS"/>
</dbReference>
<keyword evidence="3 9" id="KW-0418">Kinase</keyword>
<dbReference type="GO" id="GO:0004674">
    <property type="term" value="F:protein serine/threonine kinase activity"/>
    <property type="evidence" value="ECO:0007669"/>
    <property type="project" value="UniProtKB-KW"/>
</dbReference>
<feature type="domain" description="Protein kinase" evidence="8">
    <location>
        <begin position="16"/>
        <end position="271"/>
    </location>
</feature>